<protein>
    <submittedName>
        <fullName evidence="4">Glycosyltransferase family 1 protein</fullName>
    </submittedName>
</protein>
<dbReference type="PANTHER" id="PTHR46401:SF2">
    <property type="entry name" value="GLYCOSYLTRANSFERASE WBBK-RELATED"/>
    <property type="match status" value="1"/>
</dbReference>
<sequence>MRILYDHQAFTGQRYGGVARYFHGLMESILEMGIEVKLSLPFSNNEYLKESSVHRPQGFKHIFGFMPTNMLVSRTNRLNSLVQIKRGKFDIFHPTFFHSYFLEHLGKKPFVLTYHDCIKERFNLPHLDNASHTQKQELLNRAAKIIAISENTKKDILQLYKIKAEKIEVVPLFSTFKTHQLPKNFQVKTPEKYLLYVGARNDYKNFIPFVQSIAPVLKKNSDVVLLCAGSSHFNHEELEVIKSLNLETQVKHFNFDSDDTLYYLYQKAIAFVHPSLYEGFGIPILEAFACGCPVVLSNTSCFPEVAGDAGLYFNPAKADDIAEKMEEIIQNESLRKDLVQKGYKRQNDFSPEITAAKTLAVYQSVL</sequence>
<dbReference type="RefSeq" id="WP_323296430.1">
    <property type="nucleotide sequence ID" value="NZ_JAYFUM010000009.1"/>
</dbReference>
<dbReference type="SUPFAM" id="SSF53756">
    <property type="entry name" value="UDP-Glycosyltransferase/glycogen phosphorylase"/>
    <property type="match status" value="1"/>
</dbReference>
<reference evidence="4 5" key="1">
    <citation type="submission" date="2023-12" db="EMBL/GenBank/DDBJ databases">
        <title>Novel species of the genus Arcicella isolated from rivers.</title>
        <authorList>
            <person name="Lu H."/>
        </authorList>
    </citation>
    <scope>NUCLEOTIDE SEQUENCE [LARGE SCALE GENOMIC DNA]</scope>
    <source>
        <strain evidence="4 5">KCTC 23307</strain>
    </source>
</reference>
<dbReference type="EMBL" id="JAYFUM010000009">
    <property type="protein sequence ID" value="MEA5139267.1"/>
    <property type="molecule type" value="Genomic_DNA"/>
</dbReference>
<dbReference type="Gene3D" id="3.40.50.2000">
    <property type="entry name" value="Glycogen Phosphorylase B"/>
    <property type="match status" value="2"/>
</dbReference>
<evidence type="ECO:0000313" key="4">
    <source>
        <dbReference type="EMBL" id="MEA5139267.1"/>
    </source>
</evidence>
<dbReference type="PANTHER" id="PTHR46401">
    <property type="entry name" value="GLYCOSYLTRANSFERASE WBBK-RELATED"/>
    <property type="match status" value="1"/>
</dbReference>
<dbReference type="Pfam" id="PF13439">
    <property type="entry name" value="Glyco_transf_4"/>
    <property type="match status" value="1"/>
</dbReference>
<evidence type="ECO:0000313" key="5">
    <source>
        <dbReference type="Proteomes" id="UP001302949"/>
    </source>
</evidence>
<evidence type="ECO:0000259" key="2">
    <source>
        <dbReference type="Pfam" id="PF00534"/>
    </source>
</evidence>
<dbReference type="Proteomes" id="UP001302949">
    <property type="component" value="Unassembled WGS sequence"/>
</dbReference>
<dbReference type="CDD" id="cd03809">
    <property type="entry name" value="GT4_MtfB-like"/>
    <property type="match status" value="1"/>
</dbReference>
<dbReference type="InterPro" id="IPR028098">
    <property type="entry name" value="Glyco_trans_4-like_N"/>
</dbReference>
<organism evidence="4 5">
    <name type="scientific">Arcicella rigui</name>
    <dbReference type="NCBI Taxonomy" id="797020"/>
    <lineage>
        <taxon>Bacteria</taxon>
        <taxon>Pseudomonadati</taxon>
        <taxon>Bacteroidota</taxon>
        <taxon>Cytophagia</taxon>
        <taxon>Cytophagales</taxon>
        <taxon>Flectobacillaceae</taxon>
        <taxon>Arcicella</taxon>
    </lineage>
</organism>
<gene>
    <name evidence="4" type="ORF">VB248_08980</name>
</gene>
<evidence type="ECO:0000259" key="3">
    <source>
        <dbReference type="Pfam" id="PF13439"/>
    </source>
</evidence>
<feature type="domain" description="Glycosyltransferase subfamily 4-like N-terminal" evidence="3">
    <location>
        <begin position="15"/>
        <end position="171"/>
    </location>
</feature>
<name>A0ABU5Q9K8_9BACT</name>
<keyword evidence="5" id="KW-1185">Reference proteome</keyword>
<dbReference type="InterPro" id="IPR001296">
    <property type="entry name" value="Glyco_trans_1"/>
</dbReference>
<proteinExistence type="predicted"/>
<comment type="caution">
    <text evidence="4">The sequence shown here is derived from an EMBL/GenBank/DDBJ whole genome shotgun (WGS) entry which is preliminary data.</text>
</comment>
<dbReference type="Pfam" id="PF00534">
    <property type="entry name" value="Glycos_transf_1"/>
    <property type="match status" value="1"/>
</dbReference>
<keyword evidence="1" id="KW-0808">Transferase</keyword>
<evidence type="ECO:0000256" key="1">
    <source>
        <dbReference type="ARBA" id="ARBA00022679"/>
    </source>
</evidence>
<accession>A0ABU5Q9K8</accession>
<feature type="domain" description="Glycosyl transferase family 1" evidence="2">
    <location>
        <begin position="183"/>
        <end position="345"/>
    </location>
</feature>